<comment type="caution">
    <text evidence="2">The sequence shown here is derived from an EMBL/GenBank/DDBJ whole genome shotgun (WGS) entry which is preliminary data.</text>
</comment>
<name>E6J3J4_STRAP</name>
<dbReference type="Proteomes" id="UP000002973">
    <property type="component" value="Unassembled WGS sequence"/>
</dbReference>
<organism evidence="2 3">
    <name type="scientific">Streptococcus anginosus F0211</name>
    <dbReference type="NCBI Taxonomy" id="706437"/>
    <lineage>
        <taxon>Bacteria</taxon>
        <taxon>Bacillati</taxon>
        <taxon>Bacillota</taxon>
        <taxon>Bacilli</taxon>
        <taxon>Lactobacillales</taxon>
        <taxon>Streptococcaceae</taxon>
        <taxon>Streptococcus</taxon>
        <taxon>Streptococcus anginosus group</taxon>
    </lineage>
</organism>
<accession>E6J3J4</accession>
<evidence type="ECO:0000313" key="2">
    <source>
        <dbReference type="EMBL" id="EFU21525.1"/>
    </source>
</evidence>
<dbReference type="EMBL" id="AECT01000056">
    <property type="protein sequence ID" value="EFU21525.1"/>
    <property type="molecule type" value="Genomic_DNA"/>
</dbReference>
<gene>
    <name evidence="2" type="ORF">HMPREF0813_01847</name>
</gene>
<sequence>MKSANITAKLNLEREKESDQTTSVQLLANPTRLMRTCDNG</sequence>
<reference evidence="2 3" key="1">
    <citation type="submission" date="2010-11" db="EMBL/GenBank/DDBJ databases">
        <authorList>
            <person name="Weinstock G."/>
            <person name="Sodergren E."/>
            <person name="Clifton S."/>
            <person name="Fulton L."/>
            <person name="Fulton B."/>
            <person name="Courtney L."/>
            <person name="Fronick C."/>
            <person name="Harrison M."/>
            <person name="Strong C."/>
            <person name="Farmer C."/>
            <person name="Delahaunty K."/>
            <person name="Markovic C."/>
            <person name="Hall O."/>
            <person name="Minx P."/>
            <person name="Tomlinson C."/>
            <person name="Mitreva M."/>
            <person name="Hou S."/>
            <person name="Chen J."/>
            <person name="Wollam A."/>
            <person name="Pepin K.H."/>
            <person name="Johnson M."/>
            <person name="Bhonagiri V."/>
            <person name="Zhang X."/>
            <person name="Suruliraj S."/>
            <person name="Warren W."/>
            <person name="Chinwalla A."/>
            <person name="Mardis E.R."/>
            <person name="Wilson R.K."/>
        </authorList>
    </citation>
    <scope>NUCLEOTIDE SEQUENCE [LARGE SCALE GENOMIC DNA]</scope>
    <source>
        <strain evidence="2 3">F0211</strain>
    </source>
</reference>
<feature type="region of interest" description="Disordered" evidence="1">
    <location>
        <begin position="1"/>
        <end position="27"/>
    </location>
</feature>
<evidence type="ECO:0000256" key="1">
    <source>
        <dbReference type="SAM" id="MobiDB-lite"/>
    </source>
</evidence>
<dbReference type="AlphaFoldDB" id="E6J3J4"/>
<proteinExistence type="predicted"/>
<evidence type="ECO:0000313" key="3">
    <source>
        <dbReference type="Proteomes" id="UP000002973"/>
    </source>
</evidence>
<protein>
    <submittedName>
        <fullName evidence="2">Uncharacterized protein</fullName>
    </submittedName>
</protein>